<keyword evidence="2" id="KW-1185">Reference proteome</keyword>
<organism evidence="1 2">
    <name type="scientific">Pleurodeles waltl</name>
    <name type="common">Iberian ribbed newt</name>
    <dbReference type="NCBI Taxonomy" id="8319"/>
    <lineage>
        <taxon>Eukaryota</taxon>
        <taxon>Metazoa</taxon>
        <taxon>Chordata</taxon>
        <taxon>Craniata</taxon>
        <taxon>Vertebrata</taxon>
        <taxon>Euteleostomi</taxon>
        <taxon>Amphibia</taxon>
        <taxon>Batrachia</taxon>
        <taxon>Caudata</taxon>
        <taxon>Salamandroidea</taxon>
        <taxon>Salamandridae</taxon>
        <taxon>Pleurodelinae</taxon>
        <taxon>Pleurodeles</taxon>
    </lineage>
</organism>
<name>A0AAV7V1C4_PLEWA</name>
<sequence>VPLRRHHPSNLSKRPVVYISSCSEAFSNQNTVVVIWLESPSNMHGTEKCFYNKTADVLRKCLY</sequence>
<evidence type="ECO:0000313" key="1">
    <source>
        <dbReference type="EMBL" id="KAJ1195190.1"/>
    </source>
</evidence>
<feature type="non-terminal residue" evidence="1">
    <location>
        <position position="63"/>
    </location>
</feature>
<protein>
    <submittedName>
        <fullName evidence="1">Uncharacterized protein</fullName>
    </submittedName>
</protein>
<proteinExistence type="predicted"/>
<gene>
    <name evidence="1" type="ORF">NDU88_004471</name>
</gene>
<accession>A0AAV7V1C4</accession>
<dbReference type="AlphaFoldDB" id="A0AAV7V1C4"/>
<dbReference type="Proteomes" id="UP001066276">
    <property type="component" value="Chromosome 2_2"/>
</dbReference>
<dbReference type="EMBL" id="JANPWB010000004">
    <property type="protein sequence ID" value="KAJ1195190.1"/>
    <property type="molecule type" value="Genomic_DNA"/>
</dbReference>
<reference evidence="1" key="1">
    <citation type="journal article" date="2022" name="bioRxiv">
        <title>Sequencing and chromosome-scale assembly of the giantPleurodeles waltlgenome.</title>
        <authorList>
            <person name="Brown T."/>
            <person name="Elewa A."/>
            <person name="Iarovenko S."/>
            <person name="Subramanian E."/>
            <person name="Araus A.J."/>
            <person name="Petzold A."/>
            <person name="Susuki M."/>
            <person name="Suzuki K.-i.T."/>
            <person name="Hayashi T."/>
            <person name="Toyoda A."/>
            <person name="Oliveira C."/>
            <person name="Osipova E."/>
            <person name="Leigh N.D."/>
            <person name="Simon A."/>
            <person name="Yun M.H."/>
        </authorList>
    </citation>
    <scope>NUCLEOTIDE SEQUENCE</scope>
    <source>
        <strain evidence="1">20211129_DDA</strain>
        <tissue evidence="1">Liver</tissue>
    </source>
</reference>
<feature type="non-terminal residue" evidence="1">
    <location>
        <position position="1"/>
    </location>
</feature>
<comment type="caution">
    <text evidence="1">The sequence shown here is derived from an EMBL/GenBank/DDBJ whole genome shotgun (WGS) entry which is preliminary data.</text>
</comment>
<evidence type="ECO:0000313" key="2">
    <source>
        <dbReference type="Proteomes" id="UP001066276"/>
    </source>
</evidence>